<dbReference type="EMBL" id="BQNB010008748">
    <property type="protein sequence ID" value="GJS53760.1"/>
    <property type="molecule type" value="Genomic_DNA"/>
</dbReference>
<evidence type="ECO:0000256" key="1">
    <source>
        <dbReference type="SAM" id="MobiDB-lite"/>
    </source>
</evidence>
<protein>
    <submittedName>
        <fullName evidence="2">Uncharacterized protein</fullName>
    </submittedName>
</protein>
<feature type="region of interest" description="Disordered" evidence="1">
    <location>
        <begin position="136"/>
        <end position="196"/>
    </location>
</feature>
<proteinExistence type="predicted"/>
<gene>
    <name evidence="2" type="ORF">Tco_0627122</name>
</gene>
<organism evidence="2 3">
    <name type="scientific">Tanacetum coccineum</name>
    <dbReference type="NCBI Taxonomy" id="301880"/>
    <lineage>
        <taxon>Eukaryota</taxon>
        <taxon>Viridiplantae</taxon>
        <taxon>Streptophyta</taxon>
        <taxon>Embryophyta</taxon>
        <taxon>Tracheophyta</taxon>
        <taxon>Spermatophyta</taxon>
        <taxon>Magnoliopsida</taxon>
        <taxon>eudicotyledons</taxon>
        <taxon>Gunneridae</taxon>
        <taxon>Pentapetalae</taxon>
        <taxon>asterids</taxon>
        <taxon>campanulids</taxon>
        <taxon>Asterales</taxon>
        <taxon>Asteraceae</taxon>
        <taxon>Asteroideae</taxon>
        <taxon>Anthemideae</taxon>
        <taxon>Anthemidinae</taxon>
        <taxon>Tanacetum</taxon>
    </lineage>
</organism>
<evidence type="ECO:0000313" key="3">
    <source>
        <dbReference type="Proteomes" id="UP001151760"/>
    </source>
</evidence>
<sequence>MGVFLSRWSQSRGLGVDEGVRGLSAKGCGGWGQGDRWNVGIWEAIIEMLRCVTVQTSYSTLDGLQIDGVVDVELTMESYMREVVGRCLGGSMLRKYDDVSCDAHLSTHRRSIGTPRVRGLIHGGLTLVKYLSESENESWGDSDDDSNDDDSDDVSNDDDDDVDSDADGDNEASDSEKTDSDEDENPNLNQNDDEEE</sequence>
<reference evidence="2" key="1">
    <citation type="journal article" date="2022" name="Int. J. Mol. Sci.">
        <title>Draft Genome of Tanacetum Coccineum: Genomic Comparison of Closely Related Tanacetum-Family Plants.</title>
        <authorList>
            <person name="Yamashiro T."/>
            <person name="Shiraishi A."/>
            <person name="Nakayama K."/>
            <person name="Satake H."/>
        </authorList>
    </citation>
    <scope>NUCLEOTIDE SEQUENCE</scope>
</reference>
<keyword evidence="3" id="KW-1185">Reference proteome</keyword>
<accession>A0ABQ4WLH8</accession>
<evidence type="ECO:0000313" key="2">
    <source>
        <dbReference type="EMBL" id="GJS53760.1"/>
    </source>
</evidence>
<dbReference type="Proteomes" id="UP001151760">
    <property type="component" value="Unassembled WGS sequence"/>
</dbReference>
<comment type="caution">
    <text evidence="2">The sequence shown here is derived from an EMBL/GenBank/DDBJ whole genome shotgun (WGS) entry which is preliminary data.</text>
</comment>
<name>A0ABQ4WLH8_9ASTR</name>
<reference evidence="2" key="2">
    <citation type="submission" date="2022-01" db="EMBL/GenBank/DDBJ databases">
        <authorList>
            <person name="Yamashiro T."/>
            <person name="Shiraishi A."/>
            <person name="Satake H."/>
            <person name="Nakayama K."/>
        </authorList>
    </citation>
    <scope>NUCLEOTIDE SEQUENCE</scope>
</reference>